<keyword evidence="2" id="KW-0548">Nucleotidyltransferase</keyword>
<dbReference type="InterPro" id="IPR000477">
    <property type="entry name" value="RT_dom"/>
</dbReference>
<protein>
    <submittedName>
        <fullName evidence="2">Rna-directed dna polymerase from mobile element jockey-like</fullName>
    </submittedName>
</protein>
<dbReference type="AlphaFoldDB" id="A0A2I0UTX9"/>
<dbReference type="EMBL" id="KZ505637">
    <property type="protein sequence ID" value="PKU49490.1"/>
    <property type="molecule type" value="Genomic_DNA"/>
</dbReference>
<dbReference type="Proteomes" id="UP000233556">
    <property type="component" value="Unassembled WGS sequence"/>
</dbReference>
<reference evidence="3" key="2">
    <citation type="submission" date="2017-12" db="EMBL/GenBank/DDBJ databases">
        <title>Genome sequence of the Bar-tailed Godwit (Limosa lapponica baueri).</title>
        <authorList>
            <person name="Lima N.C.B."/>
            <person name="Parody-Merino A.M."/>
            <person name="Battley P.F."/>
            <person name="Fidler A.E."/>
            <person name="Prosdocimi F."/>
        </authorList>
    </citation>
    <scope>NUCLEOTIDE SEQUENCE [LARGE SCALE GENOMIC DNA]</scope>
</reference>
<dbReference type="Pfam" id="PF00078">
    <property type="entry name" value="RVT_1"/>
    <property type="match status" value="1"/>
</dbReference>
<gene>
    <name evidence="2" type="ORF">llap_199</name>
</gene>
<name>A0A2I0UTX9_LIMLA</name>
<accession>A0A2I0UTX9</accession>
<proteinExistence type="predicted"/>
<keyword evidence="2" id="KW-0695">RNA-directed DNA polymerase</keyword>
<evidence type="ECO:0000313" key="3">
    <source>
        <dbReference type="Proteomes" id="UP000233556"/>
    </source>
</evidence>
<dbReference type="OrthoDB" id="416454at2759"/>
<sequence length="110" mass="12482">MSSTWTYAKRLTLSHTTFFSLNQRDVLYGWTSRWIRNWLDGCTQRVAVNGSMSKWKLVIRDIPQGSVPGPVLFNIFISNMDSGIECTLTKFADNTKICSAVDMLEGRDAI</sequence>
<organism evidence="2 3">
    <name type="scientific">Limosa lapponica baueri</name>
    <dbReference type="NCBI Taxonomy" id="1758121"/>
    <lineage>
        <taxon>Eukaryota</taxon>
        <taxon>Metazoa</taxon>
        <taxon>Chordata</taxon>
        <taxon>Craniata</taxon>
        <taxon>Vertebrata</taxon>
        <taxon>Euteleostomi</taxon>
        <taxon>Archelosauria</taxon>
        <taxon>Archosauria</taxon>
        <taxon>Dinosauria</taxon>
        <taxon>Saurischia</taxon>
        <taxon>Theropoda</taxon>
        <taxon>Coelurosauria</taxon>
        <taxon>Aves</taxon>
        <taxon>Neognathae</taxon>
        <taxon>Neoaves</taxon>
        <taxon>Charadriiformes</taxon>
        <taxon>Scolopacidae</taxon>
        <taxon>Limosa</taxon>
    </lineage>
</organism>
<evidence type="ECO:0000313" key="2">
    <source>
        <dbReference type="EMBL" id="PKU49490.1"/>
    </source>
</evidence>
<dbReference type="GO" id="GO:0003964">
    <property type="term" value="F:RNA-directed DNA polymerase activity"/>
    <property type="evidence" value="ECO:0007669"/>
    <property type="project" value="UniProtKB-KW"/>
</dbReference>
<feature type="domain" description="Reverse transcriptase" evidence="1">
    <location>
        <begin position="24"/>
        <end position="99"/>
    </location>
</feature>
<evidence type="ECO:0000259" key="1">
    <source>
        <dbReference type="Pfam" id="PF00078"/>
    </source>
</evidence>
<keyword evidence="3" id="KW-1185">Reference proteome</keyword>
<dbReference type="PANTHER" id="PTHR33332">
    <property type="entry name" value="REVERSE TRANSCRIPTASE DOMAIN-CONTAINING PROTEIN"/>
    <property type="match status" value="1"/>
</dbReference>
<reference evidence="3" key="1">
    <citation type="submission" date="2017-11" db="EMBL/GenBank/DDBJ databases">
        <authorList>
            <person name="Lima N.C."/>
            <person name="Parody-Merino A.M."/>
            <person name="Battley P.F."/>
            <person name="Fidler A.E."/>
            <person name="Prosdocimi F."/>
        </authorList>
    </citation>
    <scope>NUCLEOTIDE SEQUENCE [LARGE SCALE GENOMIC DNA]</scope>
</reference>
<keyword evidence="2" id="KW-0808">Transferase</keyword>